<dbReference type="AlphaFoldDB" id="A0AAV0C3I1"/>
<keyword evidence="2" id="KW-1185">Reference proteome</keyword>
<evidence type="ECO:0000313" key="2">
    <source>
        <dbReference type="Proteomes" id="UP001152523"/>
    </source>
</evidence>
<dbReference type="EMBL" id="CAMAPF010000011">
    <property type="protein sequence ID" value="CAH9065223.1"/>
    <property type="molecule type" value="Genomic_DNA"/>
</dbReference>
<comment type="caution">
    <text evidence="1">The sequence shown here is derived from an EMBL/GenBank/DDBJ whole genome shotgun (WGS) entry which is preliminary data.</text>
</comment>
<proteinExistence type="predicted"/>
<organism evidence="1 2">
    <name type="scientific">Cuscuta epithymum</name>
    <dbReference type="NCBI Taxonomy" id="186058"/>
    <lineage>
        <taxon>Eukaryota</taxon>
        <taxon>Viridiplantae</taxon>
        <taxon>Streptophyta</taxon>
        <taxon>Embryophyta</taxon>
        <taxon>Tracheophyta</taxon>
        <taxon>Spermatophyta</taxon>
        <taxon>Magnoliopsida</taxon>
        <taxon>eudicotyledons</taxon>
        <taxon>Gunneridae</taxon>
        <taxon>Pentapetalae</taxon>
        <taxon>asterids</taxon>
        <taxon>lamiids</taxon>
        <taxon>Solanales</taxon>
        <taxon>Convolvulaceae</taxon>
        <taxon>Cuscuteae</taxon>
        <taxon>Cuscuta</taxon>
        <taxon>Cuscuta subgen. Cuscuta</taxon>
    </lineage>
</organism>
<accession>A0AAV0C3I1</accession>
<name>A0AAV0C3I1_9ASTE</name>
<reference evidence="1" key="1">
    <citation type="submission" date="2022-07" db="EMBL/GenBank/DDBJ databases">
        <authorList>
            <person name="Macas J."/>
            <person name="Novak P."/>
            <person name="Neumann P."/>
        </authorList>
    </citation>
    <scope>NUCLEOTIDE SEQUENCE</scope>
</reference>
<protein>
    <submittedName>
        <fullName evidence="1">Uncharacterized protein</fullName>
    </submittedName>
</protein>
<sequence>MLKVQRLERVKEESILQRRWFRISYKLQNCSQQKASSVLPAIIDDLDHEDGSVGDELGAGQFMKLRILKFGRYWEGRGAKMRKKKKELKPTSSCQDLPNYITEECELRVGRKIEENQNEFSRG</sequence>
<evidence type="ECO:0000313" key="1">
    <source>
        <dbReference type="EMBL" id="CAH9065223.1"/>
    </source>
</evidence>
<gene>
    <name evidence="1" type="ORF">CEPIT_LOCUS2257</name>
</gene>
<dbReference type="Proteomes" id="UP001152523">
    <property type="component" value="Unassembled WGS sequence"/>
</dbReference>